<dbReference type="InterPro" id="IPR029069">
    <property type="entry name" value="HotDog_dom_sf"/>
</dbReference>
<keyword evidence="3" id="KW-1185">Reference proteome</keyword>
<name>A0A5E4VAC8_9BURK</name>
<dbReference type="GO" id="GO:0006633">
    <property type="term" value="P:fatty acid biosynthetic process"/>
    <property type="evidence" value="ECO:0007669"/>
    <property type="project" value="TreeGrafter"/>
</dbReference>
<protein>
    <submittedName>
        <fullName evidence="2">Acyl dehydratase</fullName>
    </submittedName>
</protein>
<dbReference type="AlphaFoldDB" id="A0A5E4VAC8"/>
<evidence type="ECO:0000259" key="1">
    <source>
        <dbReference type="Pfam" id="PF01575"/>
    </source>
</evidence>
<dbReference type="CDD" id="cd03441">
    <property type="entry name" value="R_hydratase_like"/>
    <property type="match status" value="1"/>
</dbReference>
<dbReference type="RefSeq" id="WP_150697262.1">
    <property type="nucleotide sequence ID" value="NZ_CABPRZ010000008.1"/>
</dbReference>
<evidence type="ECO:0000313" key="2">
    <source>
        <dbReference type="EMBL" id="VVE07880.1"/>
    </source>
</evidence>
<dbReference type="OrthoDB" id="9801625at2"/>
<dbReference type="Pfam" id="PF01575">
    <property type="entry name" value="MaoC_dehydratas"/>
    <property type="match status" value="1"/>
</dbReference>
<proteinExistence type="predicted"/>
<dbReference type="PANTHER" id="PTHR43437:SF3">
    <property type="entry name" value="HYDROXYACYL-THIOESTER DEHYDRATASE TYPE 2, MITOCHONDRIAL"/>
    <property type="match status" value="1"/>
</dbReference>
<dbReference type="EMBL" id="CABPRZ010000008">
    <property type="protein sequence ID" value="VVE07880.1"/>
    <property type="molecule type" value="Genomic_DNA"/>
</dbReference>
<gene>
    <name evidence="2" type="ORF">PTE30175_02409</name>
</gene>
<evidence type="ECO:0000313" key="3">
    <source>
        <dbReference type="Proteomes" id="UP000414233"/>
    </source>
</evidence>
<feature type="domain" description="MaoC-like" evidence="1">
    <location>
        <begin position="13"/>
        <end position="104"/>
    </location>
</feature>
<accession>A0A5E4VAC8</accession>
<dbReference type="Proteomes" id="UP000414233">
    <property type="component" value="Unassembled WGS sequence"/>
</dbReference>
<reference evidence="2 3" key="1">
    <citation type="submission" date="2019-08" db="EMBL/GenBank/DDBJ databases">
        <authorList>
            <person name="Peeters C."/>
        </authorList>
    </citation>
    <scope>NUCLEOTIDE SEQUENCE [LARGE SCALE GENOMIC DNA]</scope>
    <source>
        <strain evidence="2 3">LMG 30175</strain>
    </source>
</reference>
<dbReference type="InterPro" id="IPR002539">
    <property type="entry name" value="MaoC-like_dom"/>
</dbReference>
<dbReference type="PANTHER" id="PTHR43437">
    <property type="entry name" value="HYDROXYACYL-THIOESTER DEHYDRATASE TYPE 2, MITOCHONDRIAL-RELATED"/>
    <property type="match status" value="1"/>
</dbReference>
<dbReference type="SUPFAM" id="SSF54637">
    <property type="entry name" value="Thioesterase/thiol ester dehydrase-isomerase"/>
    <property type="match status" value="1"/>
</dbReference>
<sequence length="142" mass="15134">MGKIVSVGETFSATHSFTPESIRHFATLASDHNPLHHDADYAADSRFGGLIASGTQQMSYLASLLATHYAKTAQPLGLEFDMKLKKAVHAGDDIRVAWTVTSATWKDKLGGDIVTLDGLATNQRGEPVIAATAKILVCPRAA</sequence>
<dbReference type="Gene3D" id="3.10.129.10">
    <property type="entry name" value="Hotdog Thioesterase"/>
    <property type="match status" value="1"/>
</dbReference>
<dbReference type="InterPro" id="IPR050965">
    <property type="entry name" value="UPF0336/Enoyl-CoA_hydratase"/>
</dbReference>
<organism evidence="2 3">
    <name type="scientific">Pandoraea terrae</name>
    <dbReference type="NCBI Taxonomy" id="1537710"/>
    <lineage>
        <taxon>Bacteria</taxon>
        <taxon>Pseudomonadati</taxon>
        <taxon>Pseudomonadota</taxon>
        <taxon>Betaproteobacteria</taxon>
        <taxon>Burkholderiales</taxon>
        <taxon>Burkholderiaceae</taxon>
        <taxon>Pandoraea</taxon>
    </lineage>
</organism>
<dbReference type="GO" id="GO:0019171">
    <property type="term" value="F:(3R)-hydroxyacyl-[acyl-carrier-protein] dehydratase activity"/>
    <property type="evidence" value="ECO:0007669"/>
    <property type="project" value="TreeGrafter"/>
</dbReference>